<dbReference type="InterPro" id="IPR011701">
    <property type="entry name" value="MFS"/>
</dbReference>
<keyword evidence="3" id="KW-1003">Cell membrane</keyword>
<dbReference type="GO" id="GO:0005886">
    <property type="term" value="C:plasma membrane"/>
    <property type="evidence" value="ECO:0007669"/>
    <property type="project" value="UniProtKB-SubCell"/>
</dbReference>
<feature type="transmembrane region" description="Helical" evidence="7">
    <location>
        <begin position="109"/>
        <end position="131"/>
    </location>
</feature>
<evidence type="ECO:0000256" key="6">
    <source>
        <dbReference type="ARBA" id="ARBA00023136"/>
    </source>
</evidence>
<dbReference type="Gene3D" id="1.20.1250.20">
    <property type="entry name" value="MFS general substrate transporter like domains"/>
    <property type="match status" value="2"/>
</dbReference>
<feature type="transmembrane region" description="Helical" evidence="7">
    <location>
        <begin position="367"/>
        <end position="387"/>
    </location>
</feature>
<dbReference type="EMBL" id="VBAO01000032">
    <property type="protein sequence ID" value="TMI84404.1"/>
    <property type="molecule type" value="Genomic_DNA"/>
</dbReference>
<feature type="transmembrane region" description="Helical" evidence="7">
    <location>
        <begin position="303"/>
        <end position="328"/>
    </location>
</feature>
<evidence type="ECO:0000256" key="5">
    <source>
        <dbReference type="ARBA" id="ARBA00022989"/>
    </source>
</evidence>
<dbReference type="AlphaFoldDB" id="A0A537JLL5"/>
<evidence type="ECO:0000313" key="10">
    <source>
        <dbReference type="Proteomes" id="UP000320048"/>
    </source>
</evidence>
<dbReference type="PANTHER" id="PTHR23517">
    <property type="entry name" value="RESISTANCE PROTEIN MDTM, PUTATIVE-RELATED-RELATED"/>
    <property type="match status" value="1"/>
</dbReference>
<evidence type="ECO:0000256" key="2">
    <source>
        <dbReference type="ARBA" id="ARBA00022448"/>
    </source>
</evidence>
<keyword evidence="2" id="KW-0813">Transport</keyword>
<feature type="transmembrane region" description="Helical" evidence="7">
    <location>
        <begin position="279"/>
        <end position="297"/>
    </location>
</feature>
<dbReference type="PANTHER" id="PTHR23517:SF13">
    <property type="entry name" value="MAJOR FACILITATOR SUPERFAMILY MFS_1"/>
    <property type="match status" value="1"/>
</dbReference>
<feature type="domain" description="Major facilitator superfamily (MFS) profile" evidence="8">
    <location>
        <begin position="18"/>
        <end position="393"/>
    </location>
</feature>
<comment type="subcellular location">
    <subcellularLocation>
        <location evidence="1">Cell membrane</location>
        <topology evidence="1">Multi-pass membrane protein</topology>
    </subcellularLocation>
</comment>
<keyword evidence="4 7" id="KW-0812">Transmembrane</keyword>
<evidence type="ECO:0000256" key="1">
    <source>
        <dbReference type="ARBA" id="ARBA00004651"/>
    </source>
</evidence>
<feature type="transmembrane region" description="Helical" evidence="7">
    <location>
        <begin position="340"/>
        <end position="361"/>
    </location>
</feature>
<organism evidence="9 10">
    <name type="scientific">Candidatus Segetimicrobium genomatis</name>
    <dbReference type="NCBI Taxonomy" id="2569760"/>
    <lineage>
        <taxon>Bacteria</taxon>
        <taxon>Bacillati</taxon>
        <taxon>Candidatus Sysuimicrobiota</taxon>
        <taxon>Candidatus Sysuimicrobiia</taxon>
        <taxon>Candidatus Sysuimicrobiales</taxon>
        <taxon>Candidatus Segetimicrobiaceae</taxon>
        <taxon>Candidatus Segetimicrobium</taxon>
    </lineage>
</organism>
<comment type="caution">
    <text evidence="9">The sequence shown here is derived from an EMBL/GenBank/DDBJ whole genome shotgun (WGS) entry which is preliminary data.</text>
</comment>
<name>A0A537JLL5_9BACT</name>
<dbReference type="SUPFAM" id="SSF103473">
    <property type="entry name" value="MFS general substrate transporter"/>
    <property type="match status" value="1"/>
</dbReference>
<feature type="transmembrane region" description="Helical" evidence="7">
    <location>
        <begin position="143"/>
        <end position="161"/>
    </location>
</feature>
<evidence type="ECO:0000256" key="4">
    <source>
        <dbReference type="ARBA" id="ARBA00022692"/>
    </source>
</evidence>
<feature type="transmembrane region" description="Helical" evidence="7">
    <location>
        <begin position="173"/>
        <end position="191"/>
    </location>
</feature>
<reference evidence="9 10" key="1">
    <citation type="journal article" date="2019" name="Nat. Microbiol.">
        <title>Mediterranean grassland soil C-N compound turnover is dependent on rainfall and depth, and is mediated by genomically divergent microorganisms.</title>
        <authorList>
            <person name="Diamond S."/>
            <person name="Andeer P.F."/>
            <person name="Li Z."/>
            <person name="Crits-Christoph A."/>
            <person name="Burstein D."/>
            <person name="Anantharaman K."/>
            <person name="Lane K.R."/>
            <person name="Thomas B.C."/>
            <person name="Pan C."/>
            <person name="Northen T.R."/>
            <person name="Banfield J.F."/>
        </authorList>
    </citation>
    <scope>NUCLEOTIDE SEQUENCE [LARGE SCALE GENOMIC DNA]</scope>
    <source>
        <strain evidence="9">NP_7</strain>
    </source>
</reference>
<keyword evidence="5 7" id="KW-1133">Transmembrane helix</keyword>
<dbReference type="Proteomes" id="UP000320048">
    <property type="component" value="Unassembled WGS sequence"/>
</dbReference>
<sequence length="421" mass="42939">MDRVAPPHTMNVLSSHWRAIAAAAALVVMASNSTSTSALFVAYHTRWGLTAADIGLAFSVYVGTLIPVLLIFGGSAERFGRRPVVLAGMLFMAAGTLTLVIAHGLPQLIWARLLQGVGAALGIGAISATFTEAYQGKIAAGQALAVVTAIALSGGPVVTAVTYDLGGGPNLSYLPMLVLAVAILGLAPIFATRTARIGSTGPVEGVLPTSVVWRGLSFAMPIIFVGWAGNSLYLSLVPAYLSASLHASDPLIGAGAFLATQISGVFASIYFGNVQPERNGVVGPLVVVVGLILLVTATQQNLWTVIMIGTILVGAGSGIASGAAYVITARVGQGQRARTFARLLVAAYAGYGLPSLVIGIVATHFSFAAGFAAIVGLAAIAAMLPFLKNGQSATVSEHPTAAAGTAELPRMFAMCQHCDTA</sequence>
<evidence type="ECO:0000256" key="3">
    <source>
        <dbReference type="ARBA" id="ARBA00022475"/>
    </source>
</evidence>
<accession>A0A537JLL5</accession>
<feature type="transmembrane region" description="Helical" evidence="7">
    <location>
        <begin position="54"/>
        <end position="72"/>
    </location>
</feature>
<dbReference type="InterPro" id="IPR036259">
    <property type="entry name" value="MFS_trans_sf"/>
</dbReference>
<evidence type="ECO:0000259" key="8">
    <source>
        <dbReference type="PROSITE" id="PS50850"/>
    </source>
</evidence>
<dbReference type="InterPro" id="IPR020846">
    <property type="entry name" value="MFS_dom"/>
</dbReference>
<feature type="transmembrane region" description="Helical" evidence="7">
    <location>
        <begin position="211"/>
        <end position="230"/>
    </location>
</feature>
<gene>
    <name evidence="9" type="ORF">E6H04_01370</name>
</gene>
<evidence type="ECO:0000256" key="7">
    <source>
        <dbReference type="SAM" id="Phobius"/>
    </source>
</evidence>
<proteinExistence type="predicted"/>
<evidence type="ECO:0000313" key="9">
    <source>
        <dbReference type="EMBL" id="TMI84404.1"/>
    </source>
</evidence>
<dbReference type="GO" id="GO:0022857">
    <property type="term" value="F:transmembrane transporter activity"/>
    <property type="evidence" value="ECO:0007669"/>
    <property type="project" value="InterPro"/>
</dbReference>
<dbReference type="PROSITE" id="PS50850">
    <property type="entry name" value="MFS"/>
    <property type="match status" value="1"/>
</dbReference>
<keyword evidence="6 7" id="KW-0472">Membrane</keyword>
<feature type="transmembrane region" description="Helical" evidence="7">
    <location>
        <begin position="250"/>
        <end position="272"/>
    </location>
</feature>
<dbReference type="Pfam" id="PF07690">
    <property type="entry name" value="MFS_1"/>
    <property type="match status" value="1"/>
</dbReference>
<feature type="transmembrane region" description="Helical" evidence="7">
    <location>
        <begin position="84"/>
        <end position="103"/>
    </location>
</feature>
<dbReference type="InterPro" id="IPR050171">
    <property type="entry name" value="MFS_Transporters"/>
</dbReference>
<protein>
    <submittedName>
        <fullName evidence="9">MFS transporter</fullName>
    </submittedName>
</protein>